<sequence length="105" mass="11391">FIRAVSTAVGCAQAKGRNFGTWKDVYFVNCVFNNADQYHDGTQYELGAICSKCPADSKCHRNQCSKMLPSTPQNQLTPTTTISASTTINAVTTLQAAMLSISYCL</sequence>
<reference evidence="1" key="1">
    <citation type="submission" date="2019-11" db="UniProtKB">
        <authorList>
            <consortium name="WormBaseParasite"/>
        </authorList>
    </citation>
    <scope>IDENTIFICATION</scope>
</reference>
<dbReference type="InterPro" id="IPR035940">
    <property type="entry name" value="CAP_sf"/>
</dbReference>
<evidence type="ECO:0000313" key="1">
    <source>
        <dbReference type="WBParaSite" id="MCU_010914-RA"/>
    </source>
</evidence>
<name>A0A5K3FS46_MESCO</name>
<accession>A0A5K3FS46</accession>
<dbReference type="Gene3D" id="3.40.33.10">
    <property type="entry name" value="CAP"/>
    <property type="match status" value="1"/>
</dbReference>
<proteinExistence type="predicted"/>
<dbReference type="AlphaFoldDB" id="A0A5K3FS46"/>
<organism evidence="1">
    <name type="scientific">Mesocestoides corti</name>
    <name type="common">Flatworm</name>
    <dbReference type="NCBI Taxonomy" id="53468"/>
    <lineage>
        <taxon>Eukaryota</taxon>
        <taxon>Metazoa</taxon>
        <taxon>Spiralia</taxon>
        <taxon>Lophotrochozoa</taxon>
        <taxon>Platyhelminthes</taxon>
        <taxon>Cestoda</taxon>
        <taxon>Eucestoda</taxon>
        <taxon>Cyclophyllidea</taxon>
        <taxon>Mesocestoididae</taxon>
        <taxon>Mesocestoides</taxon>
    </lineage>
</organism>
<dbReference type="WBParaSite" id="MCU_010914-RA">
    <property type="protein sequence ID" value="MCU_010914-RA"/>
    <property type="gene ID" value="MCU_010914"/>
</dbReference>
<protein>
    <submittedName>
        <fullName evidence="1">SCP domain-containing protein</fullName>
    </submittedName>
</protein>